<protein>
    <submittedName>
        <fullName evidence="2">Uncharacterized protein</fullName>
    </submittedName>
</protein>
<accession>A0A8C5TCF9</accession>
<feature type="region of interest" description="Disordered" evidence="1">
    <location>
        <begin position="1"/>
        <end position="37"/>
    </location>
</feature>
<keyword evidence="3" id="KW-1185">Reference proteome</keyword>
<proteinExistence type="predicted"/>
<dbReference type="Ensembl" id="ENSMCST00000005946.1">
    <property type="protein sequence ID" value="ENSMCSP00000005811.1"/>
    <property type="gene ID" value="ENSMCSG00000004221.1"/>
</dbReference>
<evidence type="ECO:0000313" key="2">
    <source>
        <dbReference type="Ensembl" id="ENSMCSP00000005811.1"/>
    </source>
</evidence>
<sequence>WRGCGSTSLSAAVSRAGSRPRSTNMDMMLSGPLKGRNNTCTSATPSCYLGKTVRTRHVEMVFCLRRGSR</sequence>
<evidence type="ECO:0000256" key="1">
    <source>
        <dbReference type="SAM" id="MobiDB-lite"/>
    </source>
</evidence>
<reference evidence="2" key="2">
    <citation type="submission" date="2025-09" db="UniProtKB">
        <authorList>
            <consortium name="Ensembl"/>
        </authorList>
    </citation>
    <scope>IDENTIFICATION</scope>
</reference>
<name>A0A8C5TCF9_9PASS</name>
<dbReference type="AlphaFoldDB" id="A0A8C5TCF9"/>
<reference evidence="2" key="1">
    <citation type="submission" date="2025-08" db="UniProtKB">
        <authorList>
            <consortium name="Ensembl"/>
        </authorList>
    </citation>
    <scope>IDENTIFICATION</scope>
</reference>
<organism evidence="2 3">
    <name type="scientific">Malurus cyaneus samueli</name>
    <dbReference type="NCBI Taxonomy" id="2593467"/>
    <lineage>
        <taxon>Eukaryota</taxon>
        <taxon>Metazoa</taxon>
        <taxon>Chordata</taxon>
        <taxon>Craniata</taxon>
        <taxon>Vertebrata</taxon>
        <taxon>Euteleostomi</taxon>
        <taxon>Archelosauria</taxon>
        <taxon>Archosauria</taxon>
        <taxon>Dinosauria</taxon>
        <taxon>Saurischia</taxon>
        <taxon>Theropoda</taxon>
        <taxon>Coelurosauria</taxon>
        <taxon>Aves</taxon>
        <taxon>Neognathae</taxon>
        <taxon>Neoaves</taxon>
        <taxon>Telluraves</taxon>
        <taxon>Australaves</taxon>
        <taxon>Passeriformes</taxon>
        <taxon>Meliphagoidea</taxon>
        <taxon>Maluridae</taxon>
        <taxon>Malurus</taxon>
    </lineage>
</organism>
<dbReference type="Proteomes" id="UP000694560">
    <property type="component" value="Unplaced"/>
</dbReference>
<feature type="compositionally biased region" description="Polar residues" evidence="1">
    <location>
        <begin position="1"/>
        <end position="11"/>
    </location>
</feature>
<evidence type="ECO:0000313" key="3">
    <source>
        <dbReference type="Proteomes" id="UP000694560"/>
    </source>
</evidence>